<dbReference type="EC" id="3.5.1.25" evidence="3"/>
<evidence type="ECO:0000256" key="1">
    <source>
        <dbReference type="ARBA" id="ARBA00010716"/>
    </source>
</evidence>
<accession>A0A1V5M6T8</accession>
<organism evidence="3">
    <name type="scientific">candidate division TA06 bacterium ADurb.Bin417</name>
    <dbReference type="NCBI Taxonomy" id="1852828"/>
    <lineage>
        <taxon>Bacteria</taxon>
        <taxon>Bacteria division TA06</taxon>
    </lineage>
</organism>
<comment type="similarity">
    <text evidence="1">Belongs to the metallo-dependent hydrolases superfamily. NagA family.</text>
</comment>
<evidence type="ECO:0000313" key="3">
    <source>
        <dbReference type="EMBL" id="OPZ88866.1"/>
    </source>
</evidence>
<dbReference type="AlphaFoldDB" id="A0A1V5M6T8"/>
<dbReference type="PANTHER" id="PTHR11113">
    <property type="entry name" value="N-ACETYLGLUCOSAMINE-6-PHOSPHATE DEACETYLASE"/>
    <property type="match status" value="1"/>
</dbReference>
<keyword evidence="2 3" id="KW-0378">Hydrolase</keyword>
<proteinExistence type="inferred from homology"/>
<gene>
    <name evidence="3" type="primary">nagA_3</name>
    <name evidence="3" type="ORF">BWY73_01606</name>
</gene>
<dbReference type="SUPFAM" id="SSF51556">
    <property type="entry name" value="Metallo-dependent hydrolases"/>
    <property type="match status" value="1"/>
</dbReference>
<protein>
    <submittedName>
        <fullName evidence="3">N-acetylglucosamine-6-phosphate deacetylase</fullName>
        <ecNumber evidence="3">3.5.1.25</ecNumber>
    </submittedName>
</protein>
<dbReference type="GO" id="GO:0008448">
    <property type="term" value="F:N-acetylglucosamine-6-phosphate deacetylase activity"/>
    <property type="evidence" value="ECO:0007669"/>
    <property type="project" value="UniProtKB-EC"/>
</dbReference>
<dbReference type="InterPro" id="IPR032466">
    <property type="entry name" value="Metal_Hydrolase"/>
</dbReference>
<sequence>MESAGNGRDGCLVHGGLLEGTFMLPEFCGAHNTDYIYPPDIELFKRINESEIIRLTNVVPDSGTPALKLIRHLARRGISVGAGHTNASHRQFQLARRAGLKYIIHLLNGPTGHSYKVFEGGGALEAALAEPFHVEIIADGIHVNPLYVRDILARKGPGKVMLVTDSMFPSQAGLINHFNVSGIAGGINHKGRYAYVIGKKPITLFSTLITMDQAFGNLLSWLTVEGPGIWHEKHPARPFNEALAIVSRCCSANIAAMLKEGGGDDLETGELAAGRWADLVAAEITGRPGRYRLRVREVYVRGRRVWPEPEA</sequence>
<comment type="caution">
    <text evidence="3">The sequence shown here is derived from an EMBL/GenBank/DDBJ whole genome shotgun (WGS) entry which is preliminary data.</text>
</comment>
<name>A0A1V5M6T8_UNCT6</name>
<dbReference type="Proteomes" id="UP000485484">
    <property type="component" value="Unassembled WGS sequence"/>
</dbReference>
<dbReference type="PANTHER" id="PTHR11113:SF14">
    <property type="entry name" value="N-ACETYLGLUCOSAMINE-6-PHOSPHATE DEACETYLASE"/>
    <property type="match status" value="1"/>
</dbReference>
<evidence type="ECO:0000256" key="2">
    <source>
        <dbReference type="ARBA" id="ARBA00022801"/>
    </source>
</evidence>
<reference evidence="3" key="1">
    <citation type="submission" date="2017-02" db="EMBL/GenBank/DDBJ databases">
        <title>Delving into the versatile metabolic prowess of the omnipresent phylum Bacteroidetes.</title>
        <authorList>
            <person name="Nobu M.K."/>
            <person name="Mei R."/>
            <person name="Narihiro T."/>
            <person name="Kuroda K."/>
            <person name="Liu W.-T."/>
        </authorList>
    </citation>
    <scope>NUCLEOTIDE SEQUENCE</scope>
    <source>
        <strain evidence="3">ADurb.Bin417</strain>
    </source>
</reference>
<dbReference type="EMBL" id="MWAK01000445">
    <property type="protein sequence ID" value="OPZ88866.1"/>
    <property type="molecule type" value="Genomic_DNA"/>
</dbReference>
<dbReference type="GO" id="GO:0006046">
    <property type="term" value="P:N-acetylglucosamine catabolic process"/>
    <property type="evidence" value="ECO:0007669"/>
    <property type="project" value="TreeGrafter"/>
</dbReference>
<dbReference type="Gene3D" id="3.20.20.140">
    <property type="entry name" value="Metal-dependent hydrolases"/>
    <property type="match status" value="1"/>
</dbReference>